<dbReference type="Proteomes" id="UP001597383">
    <property type="component" value="Unassembled WGS sequence"/>
</dbReference>
<dbReference type="EMBL" id="JBHUHQ010000037">
    <property type="protein sequence ID" value="MFD2046429.1"/>
    <property type="molecule type" value="Genomic_DNA"/>
</dbReference>
<dbReference type="InterPro" id="IPR036038">
    <property type="entry name" value="Aminotransferase-like"/>
</dbReference>
<dbReference type="InterPro" id="IPR005802">
    <property type="entry name" value="ADC_synth_comp_1"/>
</dbReference>
<feature type="domain" description="Chorismate-utilising enzyme C-terminal" evidence="1">
    <location>
        <begin position="111"/>
        <end position="365"/>
    </location>
</feature>
<protein>
    <submittedName>
        <fullName evidence="2">Aminodeoxychorismate synthase component I</fullName>
        <ecNumber evidence="2">2.6.1.85</ecNumber>
    </submittedName>
</protein>
<dbReference type="InterPro" id="IPR005801">
    <property type="entry name" value="ADC_synthase"/>
</dbReference>
<dbReference type="Pfam" id="PF00425">
    <property type="entry name" value="Chorismate_bind"/>
    <property type="match status" value="1"/>
</dbReference>
<dbReference type="GO" id="GO:0046820">
    <property type="term" value="F:4-amino-4-deoxychorismate synthase activity"/>
    <property type="evidence" value="ECO:0007669"/>
    <property type="project" value="UniProtKB-EC"/>
</dbReference>
<dbReference type="NCBIfam" id="TIGR00553">
    <property type="entry name" value="pabB"/>
    <property type="match status" value="1"/>
</dbReference>
<dbReference type="InterPro" id="IPR043132">
    <property type="entry name" value="BCAT-like_C"/>
</dbReference>
<dbReference type="Gene3D" id="3.30.470.10">
    <property type="match status" value="1"/>
</dbReference>
<dbReference type="PANTHER" id="PTHR11236:SF50">
    <property type="entry name" value="AMINODEOXYCHORISMATE SYNTHASE COMPONENT 1"/>
    <property type="match status" value="1"/>
</dbReference>
<name>A0ABW4W3Z6_9BACI</name>
<dbReference type="InterPro" id="IPR001544">
    <property type="entry name" value="Aminotrans_IV"/>
</dbReference>
<keyword evidence="2" id="KW-0808">Transferase</keyword>
<dbReference type="InterPro" id="IPR015890">
    <property type="entry name" value="Chorismate_C"/>
</dbReference>
<evidence type="ECO:0000313" key="2">
    <source>
        <dbReference type="EMBL" id="MFD2046429.1"/>
    </source>
</evidence>
<reference evidence="3" key="1">
    <citation type="journal article" date="2019" name="Int. J. Syst. Evol. Microbiol.">
        <title>The Global Catalogue of Microorganisms (GCM) 10K type strain sequencing project: providing services to taxonomists for standard genome sequencing and annotation.</title>
        <authorList>
            <consortium name="The Broad Institute Genomics Platform"/>
            <consortium name="The Broad Institute Genome Sequencing Center for Infectious Disease"/>
            <person name="Wu L."/>
            <person name="Ma J."/>
        </authorList>
    </citation>
    <scope>NUCLEOTIDE SEQUENCE [LARGE SCALE GENOMIC DNA]</scope>
    <source>
        <strain evidence="3">R28</strain>
    </source>
</reference>
<dbReference type="InterPro" id="IPR043131">
    <property type="entry name" value="BCAT-like_N"/>
</dbReference>
<dbReference type="Gene3D" id="3.20.10.10">
    <property type="entry name" value="D-amino Acid Aminotransferase, subunit A, domain 2"/>
    <property type="match status" value="1"/>
</dbReference>
<gene>
    <name evidence="2" type="primary">pabB</name>
    <name evidence="2" type="ORF">ACFSJF_19340</name>
</gene>
<dbReference type="PANTHER" id="PTHR11236">
    <property type="entry name" value="AMINOBENZOATE/ANTHRANILATE SYNTHASE"/>
    <property type="match status" value="1"/>
</dbReference>
<dbReference type="RefSeq" id="WP_377558406.1">
    <property type="nucleotide sequence ID" value="NZ_JBHUHQ010000037.1"/>
</dbReference>
<evidence type="ECO:0000313" key="3">
    <source>
        <dbReference type="Proteomes" id="UP001597383"/>
    </source>
</evidence>
<dbReference type="InterPro" id="IPR019999">
    <property type="entry name" value="Anth_synth_I-like"/>
</dbReference>
<keyword evidence="2" id="KW-0032">Aminotransferase</keyword>
<proteinExistence type="predicted"/>
<evidence type="ECO:0000259" key="1">
    <source>
        <dbReference type="Pfam" id="PF00425"/>
    </source>
</evidence>
<dbReference type="PRINTS" id="PR00095">
    <property type="entry name" value="ANTSNTHASEI"/>
</dbReference>
<dbReference type="EC" id="2.6.1.85" evidence="2"/>
<dbReference type="Gene3D" id="3.60.120.10">
    <property type="entry name" value="Anthranilate synthase"/>
    <property type="match status" value="1"/>
</dbReference>
<keyword evidence="3" id="KW-1185">Reference proteome</keyword>
<accession>A0ABW4W3Z6</accession>
<sequence length="578" mass="65233">MNHELYFDFIHDNGKKEPLCFKDPVDVIVAHSVEEILPCLNKIQDAIHNGYYAAGYLSYEAAPAFDSAFAVHENSTMPLLWFGIFHKPTSEPLLSSNHFHTDTWEPQTDINKYNQSIAKIKDYIAQGDTYQVNYTIRLSSDFQGDAIAYYNQLAASQSANYSAYLDIGSHQILSASPELFFHLKDGKITTKPMKGTIGRGETLKEDAANAEWLYHSEKNRAENVMIVDLLRNDLGRIAKAGTVRVPQLFTIEEYPTVYQMTSTVTAEVEPETTVTDIFKALFPCGSITGAPKVSTMKIIHELETSPREVYCGTIGFITPEKEAIFNVPIRTVLIDNTFGHAQYGVGGGITWDSTSKEEYDEVLTKAKILTNSPADFQLLETFGLRDGAYIVWEEHLERLKRSADFFQFHIDTEKVGAQLMQIAEGKSSGYWKVRLLVSSNGETKIEVQESPPITESVRVSLSKEPVQKNDVFLYHKTTNRSVYERMKEQSPHVFDVLLWNEEKEVTEFTIGNVVVEMEGKLYTPPVASGLLAGTFRSSLLKDGIIEERRITVDQLNACTNIWLINSVRKWVHVEMITS</sequence>
<dbReference type="Pfam" id="PF01063">
    <property type="entry name" value="Aminotran_4"/>
    <property type="match status" value="1"/>
</dbReference>
<comment type="caution">
    <text evidence="2">The sequence shown here is derived from an EMBL/GenBank/DDBJ whole genome shotgun (WGS) entry which is preliminary data.</text>
</comment>
<dbReference type="SUPFAM" id="SSF56322">
    <property type="entry name" value="ADC synthase"/>
    <property type="match status" value="1"/>
</dbReference>
<organism evidence="2 3">
    <name type="scientific">Ornithinibacillus salinisoli</name>
    <dbReference type="NCBI Taxonomy" id="1848459"/>
    <lineage>
        <taxon>Bacteria</taxon>
        <taxon>Bacillati</taxon>
        <taxon>Bacillota</taxon>
        <taxon>Bacilli</taxon>
        <taxon>Bacillales</taxon>
        <taxon>Bacillaceae</taxon>
        <taxon>Ornithinibacillus</taxon>
    </lineage>
</organism>
<dbReference type="SUPFAM" id="SSF56752">
    <property type="entry name" value="D-aminoacid aminotransferase-like PLP-dependent enzymes"/>
    <property type="match status" value="1"/>
</dbReference>